<gene>
    <name evidence="2" type="ORF">E7Z59_10235</name>
</gene>
<keyword evidence="1" id="KW-0812">Transmembrane</keyword>
<accession>A0A4S3M3E0</accession>
<evidence type="ECO:0000313" key="2">
    <source>
        <dbReference type="EMBL" id="THD68015.1"/>
    </source>
</evidence>
<feature type="transmembrane region" description="Helical" evidence="1">
    <location>
        <begin position="5"/>
        <end position="21"/>
    </location>
</feature>
<dbReference type="AlphaFoldDB" id="A0A4S3M3E0"/>
<proteinExistence type="predicted"/>
<keyword evidence="1" id="KW-1133">Transmembrane helix</keyword>
<name>A0A4S3M3E0_9FLAO</name>
<evidence type="ECO:0000313" key="3">
    <source>
        <dbReference type="Proteomes" id="UP000305939"/>
    </source>
</evidence>
<comment type="caution">
    <text evidence="2">The sequence shown here is derived from an EMBL/GenBank/DDBJ whole genome shotgun (WGS) entry which is preliminary data.</text>
</comment>
<organism evidence="2 3">
    <name type="scientific">Robertkochia marina</name>
    <dbReference type="NCBI Taxonomy" id="1227945"/>
    <lineage>
        <taxon>Bacteria</taxon>
        <taxon>Pseudomonadati</taxon>
        <taxon>Bacteroidota</taxon>
        <taxon>Flavobacteriia</taxon>
        <taxon>Flavobacteriales</taxon>
        <taxon>Flavobacteriaceae</taxon>
        <taxon>Robertkochia</taxon>
    </lineage>
</organism>
<evidence type="ECO:0000256" key="1">
    <source>
        <dbReference type="SAM" id="Phobius"/>
    </source>
</evidence>
<keyword evidence="3" id="KW-1185">Reference proteome</keyword>
<dbReference type="RefSeq" id="WP_136336220.1">
    <property type="nucleotide sequence ID" value="NZ_QXMP01000010.1"/>
</dbReference>
<dbReference type="Proteomes" id="UP000305939">
    <property type="component" value="Unassembled WGS sequence"/>
</dbReference>
<feature type="transmembrane region" description="Helical" evidence="1">
    <location>
        <begin position="27"/>
        <end position="50"/>
    </location>
</feature>
<protein>
    <submittedName>
        <fullName evidence="2">Uncharacterized protein</fullName>
    </submittedName>
</protein>
<dbReference type="EMBL" id="SSMC01000002">
    <property type="protein sequence ID" value="THD68015.1"/>
    <property type="molecule type" value="Genomic_DNA"/>
</dbReference>
<reference evidence="2 3" key="1">
    <citation type="submission" date="2019-04" db="EMBL/GenBank/DDBJ databases">
        <title>Draft genome sequence of Robertkochia marina CC-AMO-30D.</title>
        <authorList>
            <person name="Hameed A."/>
            <person name="Lin S.-Y."/>
            <person name="Shahina M."/>
            <person name="Lai W.-A."/>
            <person name="Young C.-C."/>
        </authorList>
    </citation>
    <scope>NUCLEOTIDE SEQUENCE [LARGE SCALE GENOMIC DNA]</scope>
    <source>
        <strain evidence="2 3">CC-AMO-30D</strain>
    </source>
</reference>
<sequence>MKSRILESILVPFTCVLYLFLKHDLDFFAPVNIVFFILLLGAGTAFHYFVWRALESHVFGTNS</sequence>
<keyword evidence="1" id="KW-0472">Membrane</keyword>